<dbReference type="InterPro" id="IPR018060">
    <property type="entry name" value="HTH_AraC"/>
</dbReference>
<accession>A0A2G7T439</accession>
<sequence>ALRCGYASASALAYALRRDRGVTARQLRG</sequence>
<protein>
    <submittedName>
        <fullName evidence="2">Cupin</fullName>
    </submittedName>
</protein>
<gene>
    <name evidence="2" type="ORF">CTI11_19130</name>
</gene>
<proteinExistence type="predicted"/>
<organism evidence="2">
    <name type="scientific">Chryseobacterium sp. B5</name>
    <dbReference type="NCBI Taxonomy" id="2050562"/>
    <lineage>
        <taxon>Bacteria</taxon>
        <taxon>Pseudomonadati</taxon>
        <taxon>Bacteroidota</taxon>
        <taxon>Flavobacteriia</taxon>
        <taxon>Flavobacteriales</taxon>
        <taxon>Weeksellaceae</taxon>
        <taxon>Chryseobacterium group</taxon>
        <taxon>Chryseobacterium</taxon>
    </lineage>
</organism>
<comment type="caution">
    <text evidence="2">The sequence shown here is derived from an EMBL/GenBank/DDBJ whole genome shotgun (WGS) entry which is preliminary data.</text>
</comment>
<dbReference type="PROSITE" id="PS01124">
    <property type="entry name" value="HTH_ARAC_FAMILY_2"/>
    <property type="match status" value="1"/>
</dbReference>
<dbReference type="AlphaFoldDB" id="A0A2G7T439"/>
<dbReference type="GO" id="GO:0003700">
    <property type="term" value="F:DNA-binding transcription factor activity"/>
    <property type="evidence" value="ECO:0007669"/>
    <property type="project" value="InterPro"/>
</dbReference>
<evidence type="ECO:0000313" key="2">
    <source>
        <dbReference type="EMBL" id="PII34704.1"/>
    </source>
</evidence>
<reference evidence="2" key="1">
    <citation type="submission" date="2017-10" db="EMBL/GenBank/DDBJ databases">
        <title>Chryseobacterium sp. B5 is a hydrocarbonoclastic and plant growth promoting bacterium.</title>
        <authorList>
            <person name="Thijs S."/>
            <person name="Gkorezis P."/>
            <person name="Van Hamme J."/>
        </authorList>
    </citation>
    <scope>NUCLEOTIDE SEQUENCE</scope>
    <source>
        <strain evidence="2">B5</strain>
    </source>
</reference>
<name>A0A2G7T439_9FLAO</name>
<evidence type="ECO:0000259" key="1">
    <source>
        <dbReference type="PROSITE" id="PS01124"/>
    </source>
</evidence>
<feature type="domain" description="HTH araC/xylS-type" evidence="1">
    <location>
        <begin position="1"/>
        <end position="29"/>
    </location>
</feature>
<dbReference type="EMBL" id="PEKC01000086">
    <property type="protein sequence ID" value="PII34704.1"/>
    <property type="molecule type" value="Genomic_DNA"/>
</dbReference>
<dbReference type="GO" id="GO:0043565">
    <property type="term" value="F:sequence-specific DNA binding"/>
    <property type="evidence" value="ECO:0007669"/>
    <property type="project" value="InterPro"/>
</dbReference>
<feature type="non-terminal residue" evidence="2">
    <location>
        <position position="1"/>
    </location>
</feature>